<dbReference type="RefSeq" id="WP_083980782.1">
    <property type="nucleotide sequence ID" value="NZ_VSFG01000002.1"/>
</dbReference>
<dbReference type="PIRSF" id="PIRSF000521">
    <property type="entry name" value="Transaminase_4ab_Lys_Orn"/>
    <property type="match status" value="1"/>
</dbReference>
<dbReference type="PROSITE" id="PS00600">
    <property type="entry name" value="AA_TRANSFER_CLASS_3"/>
    <property type="match status" value="1"/>
</dbReference>
<dbReference type="CDD" id="cd00610">
    <property type="entry name" value="OAT_like"/>
    <property type="match status" value="1"/>
</dbReference>
<dbReference type="PANTHER" id="PTHR43094:SF1">
    <property type="entry name" value="AMINOTRANSFERASE CLASS-III"/>
    <property type="match status" value="1"/>
</dbReference>
<accession>A0A5D0NPA7</accession>
<dbReference type="STRING" id="1220554.GCA_001552135_03453"/>
<dbReference type="InterPro" id="IPR015422">
    <property type="entry name" value="PyrdxlP-dep_Trfase_small"/>
</dbReference>
<evidence type="ECO:0000313" key="5">
    <source>
        <dbReference type="Proteomes" id="UP000323380"/>
    </source>
</evidence>
<organism evidence="4 5">
    <name type="scientific">Actinomadura chibensis</name>
    <dbReference type="NCBI Taxonomy" id="392828"/>
    <lineage>
        <taxon>Bacteria</taxon>
        <taxon>Bacillati</taxon>
        <taxon>Actinomycetota</taxon>
        <taxon>Actinomycetes</taxon>
        <taxon>Streptosporangiales</taxon>
        <taxon>Thermomonosporaceae</taxon>
        <taxon>Actinomadura</taxon>
    </lineage>
</organism>
<comment type="caution">
    <text evidence="4">The sequence shown here is derived from an EMBL/GenBank/DDBJ whole genome shotgun (WGS) entry which is preliminary data.</text>
</comment>
<keyword evidence="5" id="KW-1185">Reference proteome</keyword>
<proteinExistence type="inferred from homology"/>
<dbReference type="PANTHER" id="PTHR43094">
    <property type="entry name" value="AMINOTRANSFERASE"/>
    <property type="match status" value="1"/>
</dbReference>
<dbReference type="GO" id="GO:0030170">
    <property type="term" value="F:pyridoxal phosphate binding"/>
    <property type="evidence" value="ECO:0007669"/>
    <property type="project" value="InterPro"/>
</dbReference>
<dbReference type="Gene3D" id="3.40.640.10">
    <property type="entry name" value="Type I PLP-dependent aspartate aminotransferase-like (Major domain)"/>
    <property type="match status" value="1"/>
</dbReference>
<evidence type="ECO:0000256" key="2">
    <source>
        <dbReference type="ARBA" id="ARBA00022898"/>
    </source>
</evidence>
<comment type="similarity">
    <text evidence="1 3">Belongs to the class-III pyridoxal-phosphate-dependent aminotransferase family.</text>
</comment>
<dbReference type="AlphaFoldDB" id="A0A5D0NPA7"/>
<dbReference type="Pfam" id="PF00202">
    <property type="entry name" value="Aminotran_3"/>
    <property type="match status" value="1"/>
</dbReference>
<sequence length="442" mass="46508">MTTTLATARAADLGSGRPVVDRAEGCWIYDTEGRDYLDASSGTVCVNIGHGVPEVLAAMADQARRVCFAHRNQFVNRPAVQLTEAVHEVTGHLFREVVYTNSGSEATEAALRLLLNHHALRGAADRTVVLAQFPSYHGMTAGALSISGHPPRQRNLTALHASPVSVGAVRARARDALVPDPADWEAAFAEVGSDRIAAVVVEPVGCAASGAAVIPDETLRGLRELCDRTGALLVVDEVMTGFGRTGDWFAHSRSGARPDLVITGKGLGAGYAPIGACLVGRAVLPGRSASDVAVGHTMSGNPLSAATALAVLRYVREHGLLDRARRTGELLAAGLAELAADWEFVGEPRGRGLIQGLPLVQDPAAFADGPLNLRLCEAAMRCGLQLYPAGVDARFQSVLVSPPLTLTEGELDTLLARLDRAVRLVADELGATRIGTARRSPR</sequence>
<keyword evidence="4" id="KW-0808">Transferase</keyword>
<evidence type="ECO:0000256" key="3">
    <source>
        <dbReference type="RuleBase" id="RU003560"/>
    </source>
</evidence>
<dbReference type="GO" id="GO:0008483">
    <property type="term" value="F:transaminase activity"/>
    <property type="evidence" value="ECO:0007669"/>
    <property type="project" value="UniProtKB-KW"/>
</dbReference>
<keyword evidence="2 3" id="KW-0663">Pyridoxal phosphate</keyword>
<reference evidence="4 5" key="1">
    <citation type="submission" date="2019-08" db="EMBL/GenBank/DDBJ databases">
        <title>Actinomadura sp. nov. CYP1-5 isolated from mountain soil.</title>
        <authorList>
            <person name="Songsumanus A."/>
            <person name="Kuncharoen N."/>
            <person name="Kudo T."/>
            <person name="Yuki M."/>
            <person name="Igarashi Y."/>
            <person name="Tanasupawat S."/>
        </authorList>
    </citation>
    <scope>NUCLEOTIDE SEQUENCE [LARGE SCALE GENOMIC DNA]</scope>
    <source>
        <strain evidence="4 5">JCM 14158</strain>
    </source>
</reference>
<gene>
    <name evidence="4" type="ORF">FXF69_14170</name>
</gene>
<dbReference type="Gene3D" id="3.90.1150.10">
    <property type="entry name" value="Aspartate Aminotransferase, domain 1"/>
    <property type="match status" value="1"/>
</dbReference>
<dbReference type="InterPro" id="IPR015421">
    <property type="entry name" value="PyrdxlP-dep_Trfase_major"/>
</dbReference>
<name>A0A5D0NPA7_9ACTN</name>
<dbReference type="Proteomes" id="UP000323380">
    <property type="component" value="Unassembled WGS sequence"/>
</dbReference>
<dbReference type="InterPro" id="IPR005814">
    <property type="entry name" value="Aminotrans_3"/>
</dbReference>
<dbReference type="SUPFAM" id="SSF53383">
    <property type="entry name" value="PLP-dependent transferases"/>
    <property type="match status" value="1"/>
</dbReference>
<protein>
    <submittedName>
        <fullName evidence="4">Aminotransferase class III-fold pyridoxal phosphate-dependent enzyme</fullName>
    </submittedName>
</protein>
<dbReference type="EMBL" id="VSFG01000002">
    <property type="protein sequence ID" value="TYB46400.1"/>
    <property type="molecule type" value="Genomic_DNA"/>
</dbReference>
<dbReference type="InterPro" id="IPR015424">
    <property type="entry name" value="PyrdxlP-dep_Trfase"/>
</dbReference>
<keyword evidence="4" id="KW-0032">Aminotransferase</keyword>
<evidence type="ECO:0000313" key="4">
    <source>
        <dbReference type="EMBL" id="TYB46400.1"/>
    </source>
</evidence>
<evidence type="ECO:0000256" key="1">
    <source>
        <dbReference type="ARBA" id="ARBA00008954"/>
    </source>
</evidence>
<dbReference type="InterPro" id="IPR049704">
    <property type="entry name" value="Aminotrans_3_PPA_site"/>
</dbReference>